<feature type="transmembrane region" description="Helical" evidence="9">
    <location>
        <begin position="430"/>
        <end position="454"/>
    </location>
</feature>
<feature type="transmembrane region" description="Helical" evidence="9">
    <location>
        <begin position="371"/>
        <end position="391"/>
    </location>
</feature>
<feature type="transmembrane region" description="Helical" evidence="9">
    <location>
        <begin position="104"/>
        <end position="123"/>
    </location>
</feature>
<organism evidence="10 11">
    <name type="scientific">Salmonella enterica subsp. enterica serovar Poona</name>
    <dbReference type="NCBI Taxonomy" id="436295"/>
    <lineage>
        <taxon>Bacteria</taxon>
        <taxon>Pseudomonadati</taxon>
        <taxon>Pseudomonadota</taxon>
        <taxon>Gammaproteobacteria</taxon>
        <taxon>Enterobacterales</taxon>
        <taxon>Enterobacteriaceae</taxon>
        <taxon>Salmonella</taxon>
    </lineage>
</organism>
<evidence type="ECO:0000256" key="4">
    <source>
        <dbReference type="ARBA" id="ARBA00022475"/>
    </source>
</evidence>
<comment type="subcellular location">
    <subcellularLocation>
        <location evidence="1 8">Cell membrane</location>
        <topology evidence="1 8">Multi-pass membrane protein</topology>
    </subcellularLocation>
</comment>
<dbReference type="InterPro" id="IPR026033">
    <property type="entry name" value="Azg-like_bact_archaea"/>
</dbReference>
<feature type="transmembrane region" description="Helical" evidence="9">
    <location>
        <begin position="398"/>
        <end position="418"/>
    </location>
</feature>
<gene>
    <name evidence="10" type="ORF">C9F10_01525</name>
</gene>
<evidence type="ECO:0000256" key="5">
    <source>
        <dbReference type="ARBA" id="ARBA00022692"/>
    </source>
</evidence>
<keyword evidence="5 8" id="KW-0812">Transmembrane</keyword>
<protein>
    <submittedName>
        <fullName evidence="10">Adenine permease PurP</fullName>
    </submittedName>
</protein>
<evidence type="ECO:0000256" key="3">
    <source>
        <dbReference type="ARBA" id="ARBA00022448"/>
    </source>
</evidence>
<evidence type="ECO:0000256" key="6">
    <source>
        <dbReference type="ARBA" id="ARBA00022989"/>
    </source>
</evidence>
<evidence type="ECO:0000256" key="7">
    <source>
        <dbReference type="ARBA" id="ARBA00023136"/>
    </source>
</evidence>
<feature type="transmembrane region" description="Helical" evidence="9">
    <location>
        <begin position="288"/>
        <end position="308"/>
    </location>
</feature>
<keyword evidence="6 8" id="KW-1133">Transmembrane helix</keyword>
<evidence type="ECO:0000256" key="2">
    <source>
        <dbReference type="ARBA" id="ARBA00005697"/>
    </source>
</evidence>
<keyword evidence="7 8" id="KW-0472">Membrane</keyword>
<feature type="transmembrane region" description="Helical" evidence="9">
    <location>
        <begin position="248"/>
        <end position="268"/>
    </location>
</feature>
<keyword evidence="4 8" id="KW-1003">Cell membrane</keyword>
<feature type="transmembrane region" description="Helical" evidence="9">
    <location>
        <begin position="74"/>
        <end position="98"/>
    </location>
</feature>
<evidence type="ECO:0000256" key="8">
    <source>
        <dbReference type="PIRNR" id="PIRNR005353"/>
    </source>
</evidence>
<dbReference type="PANTHER" id="PTHR43337">
    <property type="entry name" value="XANTHINE/URACIL PERMEASE C887.17-RELATED"/>
    <property type="match status" value="1"/>
</dbReference>
<dbReference type="EMBL" id="PYKK01000156">
    <property type="protein sequence ID" value="TGD52411.1"/>
    <property type="molecule type" value="Genomic_DNA"/>
</dbReference>
<dbReference type="PANTHER" id="PTHR43337:SF1">
    <property type="entry name" value="XANTHINE_URACIL PERMEASE C887.17-RELATED"/>
    <property type="match status" value="1"/>
</dbReference>
<evidence type="ECO:0000256" key="9">
    <source>
        <dbReference type="SAM" id="Phobius"/>
    </source>
</evidence>
<evidence type="ECO:0000313" key="11">
    <source>
        <dbReference type="Proteomes" id="UP000297989"/>
    </source>
</evidence>
<name>A0A659SG72_SALET</name>
<feature type="transmembrane region" description="Helical" evidence="9">
    <location>
        <begin position="130"/>
        <end position="148"/>
    </location>
</feature>
<feature type="transmembrane region" description="Helical" evidence="9">
    <location>
        <begin position="337"/>
        <end position="359"/>
    </location>
</feature>
<dbReference type="InterPro" id="IPR045018">
    <property type="entry name" value="Azg-like"/>
</dbReference>
<comment type="similarity">
    <text evidence="2 8">Belongs to the nucleobase:cation symporter-2 (NCS2) (TC 2.A.40) family. Azg-like subfamily.</text>
</comment>
<evidence type="ECO:0000256" key="1">
    <source>
        <dbReference type="ARBA" id="ARBA00004651"/>
    </source>
</evidence>
<feature type="transmembrane region" description="Helical" evidence="9">
    <location>
        <begin position="154"/>
        <end position="172"/>
    </location>
</feature>
<dbReference type="GO" id="GO:0015207">
    <property type="term" value="F:adenine transmembrane transporter activity"/>
    <property type="evidence" value="ECO:0007669"/>
    <property type="project" value="TreeGrafter"/>
</dbReference>
<reference evidence="10 11" key="1">
    <citation type="submission" date="2018-03" db="EMBL/GenBank/DDBJ databases">
        <title>Non-Typhoidal Salmonella genome sequencing and assembly.</title>
        <authorList>
            <person name="Matchawe C."/>
        </authorList>
    </citation>
    <scope>NUCLEOTIDE SEQUENCE [LARGE SCALE GENOMIC DNA]</scope>
    <source>
        <strain evidence="10 11">8EV</strain>
    </source>
</reference>
<comment type="caution">
    <text evidence="10">The sequence shown here is derived from an EMBL/GenBank/DDBJ whole genome shotgun (WGS) entry which is preliminary data.</text>
</comment>
<feature type="transmembrane region" description="Helical" evidence="9">
    <location>
        <begin position="466"/>
        <end position="484"/>
    </location>
</feature>
<dbReference type="InterPro" id="IPR006043">
    <property type="entry name" value="NCS2"/>
</dbReference>
<proteinExistence type="inferred from homology"/>
<dbReference type="GO" id="GO:0005886">
    <property type="term" value="C:plasma membrane"/>
    <property type="evidence" value="ECO:0007669"/>
    <property type="project" value="UniProtKB-SubCell"/>
</dbReference>
<accession>A0A659SG72</accession>
<feature type="transmembrane region" description="Helical" evidence="9">
    <location>
        <begin position="223"/>
        <end position="241"/>
    </location>
</feature>
<dbReference type="Proteomes" id="UP000297989">
    <property type="component" value="Unassembled WGS sequence"/>
</dbReference>
<dbReference type="AlphaFoldDB" id="A0A659SG72"/>
<feature type="transmembrane region" description="Helical" evidence="9">
    <location>
        <begin position="184"/>
        <end position="203"/>
    </location>
</feature>
<dbReference type="PIRSF" id="PIRSF005353">
    <property type="entry name" value="PbuG"/>
    <property type="match status" value="1"/>
</dbReference>
<dbReference type="Pfam" id="PF00860">
    <property type="entry name" value="Xan_ur_permease"/>
    <property type="match status" value="1"/>
</dbReference>
<evidence type="ECO:0000313" key="10">
    <source>
        <dbReference type="EMBL" id="TGD52411.1"/>
    </source>
</evidence>
<keyword evidence="3 8" id="KW-0813">Transport</keyword>
<sequence length="487" mass="51706">MRGRNRCRTNKLSEKNYHTTAPGVAFWYRITANFPSFLRKLIMSQQHTTQASGQGMLERVFKLREHGTTARTEVIAGFTTFLTMVYIVFVNPQILGVAGMDTSAVFVTTCLIAAFGSILMGLFANLPVALAPAMGLNAFFAFVVVQAMGLPWQVGMGAIFWGAVGLLLLTIFRVRYWMIANIPVSLRVGITSGIGLFIGMMGLKNAGVIVANPETLVSSGNLTSHSVLLGVLGFFIIAILASRNIHAAVLVSIIVTTLLGWMMGDVHYNGIVSAPPSVTSVVGHVDLAGSFNLGLAGVIFSFMLVNLFDSSGTLIGVTDKAGLADEKGKFPRMKQALFVDSISSVTGAFVGTSSVTAYIESSSGVSVGGRTGLTAVVVGILFLLVIFLSPLAGMVPPYAAAGALIYVGVLMTSSLARVNWQDLTESVPAFITAVMMPFSFSITEGIALGFISYCVMKIGTGRLRDLSPCVVIVALLFVLKIVFIDAH</sequence>